<comment type="function">
    <text evidence="8">Converts seryl-tRNA(Sec) to selenocysteinyl-tRNA(Sec) required for selenoprotein biosynthesis.</text>
</comment>
<evidence type="ECO:0000256" key="5">
    <source>
        <dbReference type="ARBA" id="ARBA00022917"/>
    </source>
</evidence>
<dbReference type="PANTHER" id="PTHR32328">
    <property type="entry name" value="L-SERYL-TRNA(SEC) SELENIUM TRANSFERASE"/>
    <property type="match status" value="1"/>
</dbReference>
<dbReference type="InterPro" id="IPR018319">
    <property type="entry name" value="SelA-like"/>
</dbReference>
<feature type="domain" description="L-seryl-tRNA selenium transferase N-terminal" evidence="10">
    <location>
        <begin position="9"/>
        <end position="48"/>
    </location>
</feature>
<evidence type="ECO:0000313" key="12">
    <source>
        <dbReference type="Proteomes" id="UP000535182"/>
    </source>
</evidence>
<comment type="caution">
    <text evidence="11">The sequence shown here is derived from an EMBL/GenBank/DDBJ whole genome shotgun (WGS) entry which is preliminary data.</text>
</comment>
<dbReference type="AlphaFoldDB" id="A0A9X0QG09"/>
<dbReference type="InterPro" id="IPR004534">
    <property type="entry name" value="SelA_trans"/>
</dbReference>
<dbReference type="GO" id="GO:0004125">
    <property type="term" value="F:L-seryl-tRNA(Sec) selenium transferase activity"/>
    <property type="evidence" value="ECO:0007669"/>
    <property type="project" value="UniProtKB-UniRule"/>
</dbReference>
<dbReference type="HAMAP" id="MF_00423">
    <property type="entry name" value="SelA"/>
    <property type="match status" value="1"/>
</dbReference>
<evidence type="ECO:0000256" key="9">
    <source>
        <dbReference type="PIRSR" id="PIRSR618319-50"/>
    </source>
</evidence>
<comment type="subcellular location">
    <subcellularLocation>
        <location evidence="8">Cytoplasm</location>
    </subcellularLocation>
</comment>
<evidence type="ECO:0000256" key="4">
    <source>
        <dbReference type="ARBA" id="ARBA00022898"/>
    </source>
</evidence>
<dbReference type="InterPro" id="IPR015424">
    <property type="entry name" value="PyrdxlP-dep_Trfase"/>
</dbReference>
<dbReference type="Gene3D" id="3.40.640.10">
    <property type="entry name" value="Type I PLP-dependent aspartate aminotransferase-like (Major domain)"/>
    <property type="match status" value="1"/>
</dbReference>
<dbReference type="EC" id="2.9.1.1" evidence="8"/>
<dbReference type="InterPro" id="IPR015421">
    <property type="entry name" value="PyrdxlP-dep_Trfase_major"/>
</dbReference>
<keyword evidence="2 8" id="KW-0963">Cytoplasm</keyword>
<evidence type="ECO:0000259" key="10">
    <source>
        <dbReference type="Pfam" id="PF12390"/>
    </source>
</evidence>
<evidence type="ECO:0000313" key="11">
    <source>
        <dbReference type="EMBL" id="MBB5329702.1"/>
    </source>
</evidence>
<comment type="catalytic activity">
    <reaction evidence="8">
        <text>L-seryl-tRNA(Sec) + selenophosphate + H(+) = L-selenocysteinyl-tRNA(Sec) + phosphate</text>
        <dbReference type="Rhea" id="RHEA:22728"/>
        <dbReference type="Rhea" id="RHEA-COMP:9742"/>
        <dbReference type="Rhea" id="RHEA-COMP:9743"/>
        <dbReference type="ChEBI" id="CHEBI:15378"/>
        <dbReference type="ChEBI" id="CHEBI:16144"/>
        <dbReference type="ChEBI" id="CHEBI:43474"/>
        <dbReference type="ChEBI" id="CHEBI:78533"/>
        <dbReference type="ChEBI" id="CHEBI:78573"/>
        <dbReference type="EC" id="2.9.1.1"/>
    </reaction>
</comment>
<gene>
    <name evidence="8" type="primary">selA</name>
    <name evidence="11" type="ORF">HDF14_003324</name>
</gene>
<dbReference type="GO" id="GO:0001514">
    <property type="term" value="P:selenocysteine incorporation"/>
    <property type="evidence" value="ECO:0007669"/>
    <property type="project" value="UniProtKB-UniRule"/>
</dbReference>
<evidence type="ECO:0000256" key="8">
    <source>
        <dbReference type="HAMAP-Rule" id="MF_00423"/>
    </source>
</evidence>
<keyword evidence="6 8" id="KW-0711">Selenium</keyword>
<dbReference type="EMBL" id="JACHEB010000007">
    <property type="protein sequence ID" value="MBB5329702.1"/>
    <property type="molecule type" value="Genomic_DNA"/>
</dbReference>
<comment type="cofactor">
    <cofactor evidence="1 8 9">
        <name>pyridoxal 5'-phosphate</name>
        <dbReference type="ChEBI" id="CHEBI:597326"/>
    </cofactor>
</comment>
<comment type="pathway">
    <text evidence="8">Aminoacyl-tRNA biosynthesis; selenocysteinyl-tRNA(Sec) biosynthesis; selenocysteinyl-tRNA(Sec) from L-seryl-tRNA(Sec) (bacterial route): step 1/1.</text>
</comment>
<keyword evidence="12" id="KW-1185">Reference proteome</keyword>
<evidence type="ECO:0000256" key="1">
    <source>
        <dbReference type="ARBA" id="ARBA00001933"/>
    </source>
</evidence>
<proteinExistence type="inferred from homology"/>
<dbReference type="RefSeq" id="WP_183978425.1">
    <property type="nucleotide sequence ID" value="NZ_JACHEB010000007.1"/>
</dbReference>
<dbReference type="GO" id="GO:0001717">
    <property type="term" value="P:conversion of seryl-tRNAsec to selenocys-tRNAsec"/>
    <property type="evidence" value="ECO:0007669"/>
    <property type="project" value="UniProtKB-UniRule"/>
</dbReference>
<organism evidence="11 12">
    <name type="scientific">Tunturiibacter gelidiferens</name>
    <dbReference type="NCBI Taxonomy" id="3069689"/>
    <lineage>
        <taxon>Bacteria</taxon>
        <taxon>Pseudomonadati</taxon>
        <taxon>Acidobacteriota</taxon>
        <taxon>Terriglobia</taxon>
        <taxon>Terriglobales</taxon>
        <taxon>Acidobacteriaceae</taxon>
        <taxon>Tunturiibacter</taxon>
    </lineage>
</organism>
<dbReference type="Gene3D" id="3.90.1150.180">
    <property type="match status" value="1"/>
</dbReference>
<name>A0A9X0QG09_9BACT</name>
<dbReference type="Proteomes" id="UP000535182">
    <property type="component" value="Unassembled WGS sequence"/>
</dbReference>
<dbReference type="InterPro" id="IPR025862">
    <property type="entry name" value="SelA_trans_N_dom"/>
</dbReference>
<dbReference type="PANTHER" id="PTHR32328:SF0">
    <property type="entry name" value="L-SERYL-TRNA(SEC) SELENIUM TRANSFERASE"/>
    <property type="match status" value="1"/>
</dbReference>
<protein>
    <recommendedName>
        <fullName evidence="8">L-seryl-tRNA(Sec) selenium transferase</fullName>
        <ecNumber evidence="8">2.9.1.1</ecNumber>
    </recommendedName>
    <alternativeName>
        <fullName evidence="8">Selenocysteine synthase</fullName>
        <shortName evidence="8">Sec synthase</shortName>
    </alternativeName>
    <alternativeName>
        <fullName evidence="8">Selenocysteinyl-tRNA(Sec) synthase</fullName>
    </alternativeName>
</protein>
<keyword evidence="3 8" id="KW-0808">Transferase</keyword>
<evidence type="ECO:0000256" key="7">
    <source>
        <dbReference type="ARBA" id="ARBA00044507"/>
    </source>
</evidence>
<comment type="similarity">
    <text evidence="7 8">Belongs to the SelA family.</text>
</comment>
<dbReference type="GO" id="GO:0005737">
    <property type="term" value="C:cytoplasm"/>
    <property type="evidence" value="ECO:0007669"/>
    <property type="project" value="UniProtKB-SubCell"/>
</dbReference>
<sequence>MQTHPSDLYRKLPQVGELLHRSDFLRLQQTYSRELVAEALRSTLQELRGEINAGRHTEDSLDLELQSLSTKVAHSLRHATRPSLRPVLNATGVILQTNLGRAPLSEAAIQRIAEVARGYSNLEFDLESGERSRRDLHVERLIINVIALKSGQSPSDLAHKSAVVVNNCAAANFLALNTLAEGGEVLVSRGELVEIGGGFRVPDILRKSGAILREVGTTNRTRLSDYAAAITPQTRLILRVHRSNFRMEGFTERPALEELLDLGNRALLPVFEDQGTGCIVDLAEAGIHDESSWIQSASSDLALVACSGDKLLAGPQCGILVGSKPHLDRIRANPLFRALRVDKLTYAALEATLLAYLTATEETLPAIAMLRMPAEAIRARCVAMAERLRSTSAAMEVVETRSVVGGGTTPGASLASFAVALLPSHISETVFAANMRHLDPPVVVRIHEGRVLLDLRTIPPAEDALLTQLLRQALEPEQP</sequence>
<evidence type="ECO:0000256" key="3">
    <source>
        <dbReference type="ARBA" id="ARBA00022679"/>
    </source>
</evidence>
<keyword evidence="4 8" id="KW-0663">Pyridoxal phosphate</keyword>
<keyword evidence="5 8" id="KW-0648">Protein biosynthesis</keyword>
<dbReference type="SUPFAM" id="SSF53383">
    <property type="entry name" value="PLP-dependent transferases"/>
    <property type="match status" value="1"/>
</dbReference>
<dbReference type="Pfam" id="PF12390">
    <property type="entry name" value="Se-cys_synth_N"/>
    <property type="match status" value="1"/>
</dbReference>
<evidence type="ECO:0000256" key="2">
    <source>
        <dbReference type="ARBA" id="ARBA00022490"/>
    </source>
</evidence>
<evidence type="ECO:0000256" key="6">
    <source>
        <dbReference type="ARBA" id="ARBA00023266"/>
    </source>
</evidence>
<feature type="modified residue" description="N6-(pyridoxal phosphate)lysine" evidence="8 9">
    <location>
        <position position="310"/>
    </location>
</feature>
<reference evidence="11 12" key="1">
    <citation type="submission" date="2020-08" db="EMBL/GenBank/DDBJ databases">
        <title>Genomic Encyclopedia of Type Strains, Phase IV (KMG-V): Genome sequencing to study the core and pangenomes of soil and plant-associated prokaryotes.</title>
        <authorList>
            <person name="Whitman W."/>
        </authorList>
    </citation>
    <scope>NUCLEOTIDE SEQUENCE [LARGE SCALE GENOMIC DNA]</scope>
    <source>
        <strain evidence="11 12">X5P2</strain>
    </source>
</reference>
<dbReference type="NCBIfam" id="TIGR00474">
    <property type="entry name" value="selA"/>
    <property type="match status" value="1"/>
</dbReference>
<accession>A0A9X0QG09</accession>
<dbReference type="Pfam" id="PF03841">
    <property type="entry name" value="SelA"/>
    <property type="match status" value="1"/>
</dbReference>